<evidence type="ECO:0000313" key="5">
    <source>
        <dbReference type="Proteomes" id="UP000598996"/>
    </source>
</evidence>
<dbReference type="InterPro" id="IPR036874">
    <property type="entry name" value="Carbonic_anhydrase_sf"/>
</dbReference>
<dbReference type="Gene3D" id="3.40.1050.10">
    <property type="entry name" value="Carbonic anhydrase"/>
    <property type="match status" value="1"/>
</dbReference>
<sequence>MNRLRSLPHDRREVVSLGRRSLLAAGATALAATIVPTAAQAAPPPPATGDEALAELLRGNRRFVTGHLRHPHQNVAAIHRLAAAQDPFVITLGCADSRVPSELLFDQGLGDIFDNRVAGNIVDDLLLGSIEYAVEHFDPPLLLVLGHERCGAISATVDILRSGGEAPGHIAAIVDALTPIVEPVLSLPGDPVENGVVANVRAQVAALTATSPIVREKVEAGHLRVAGARYDLDTGKVTLL</sequence>
<dbReference type="SMART" id="SM00947">
    <property type="entry name" value="Pro_CA"/>
    <property type="match status" value="1"/>
</dbReference>
<evidence type="ECO:0000256" key="1">
    <source>
        <dbReference type="ARBA" id="ARBA00006217"/>
    </source>
</evidence>
<reference evidence="4 5" key="1">
    <citation type="submission" date="2021-01" db="EMBL/GenBank/DDBJ databases">
        <title>Actinoplanes sp. nov. LDG1-01 isolated from lichen.</title>
        <authorList>
            <person name="Saeng-In P."/>
            <person name="Phongsopitanun W."/>
            <person name="Kanchanasin P."/>
            <person name="Yuki M."/>
            <person name="Kudo T."/>
            <person name="Ohkuma M."/>
            <person name="Tanasupawat S."/>
        </authorList>
    </citation>
    <scope>NUCLEOTIDE SEQUENCE [LARGE SCALE GENOMIC DNA]</scope>
    <source>
        <strain evidence="4 5">LDG1-01</strain>
    </source>
</reference>
<protein>
    <submittedName>
        <fullName evidence="4">Carbonic anhydrase</fullName>
    </submittedName>
</protein>
<dbReference type="InterPro" id="IPR001765">
    <property type="entry name" value="Carbonic_anhydrase"/>
</dbReference>
<dbReference type="PANTHER" id="PTHR11002">
    <property type="entry name" value="CARBONIC ANHYDRASE"/>
    <property type="match status" value="1"/>
</dbReference>
<accession>A0ABS1VGA6</accession>
<feature type="chain" id="PRO_5047446951" evidence="3">
    <location>
        <begin position="42"/>
        <end position="240"/>
    </location>
</feature>
<dbReference type="Proteomes" id="UP000598996">
    <property type="component" value="Unassembled WGS sequence"/>
</dbReference>
<gene>
    <name evidence="4" type="ORF">JKJ07_05340</name>
</gene>
<comment type="similarity">
    <text evidence="1">Belongs to the beta-class carbonic anhydrase family.</text>
</comment>
<dbReference type="CDD" id="cd03378">
    <property type="entry name" value="beta_CA_cladeC"/>
    <property type="match status" value="1"/>
</dbReference>
<keyword evidence="3" id="KW-0732">Signal</keyword>
<organism evidence="4 5">
    <name type="scientific">Paractinoplanes lichenicola</name>
    <dbReference type="NCBI Taxonomy" id="2802976"/>
    <lineage>
        <taxon>Bacteria</taxon>
        <taxon>Bacillati</taxon>
        <taxon>Actinomycetota</taxon>
        <taxon>Actinomycetes</taxon>
        <taxon>Micromonosporales</taxon>
        <taxon>Micromonosporaceae</taxon>
        <taxon>Paractinoplanes</taxon>
    </lineage>
</organism>
<evidence type="ECO:0000256" key="2">
    <source>
        <dbReference type="ARBA" id="ARBA00024993"/>
    </source>
</evidence>
<dbReference type="InterPro" id="IPR006311">
    <property type="entry name" value="TAT_signal"/>
</dbReference>
<comment type="function">
    <text evidence="2">Catalyzes the reversible hydration of carbon dioxide to form bicarbonate.</text>
</comment>
<name>A0ABS1VGA6_9ACTN</name>
<dbReference type="Pfam" id="PF00484">
    <property type="entry name" value="Pro_CA"/>
    <property type="match status" value="1"/>
</dbReference>
<feature type="signal peptide" evidence="3">
    <location>
        <begin position="1"/>
        <end position="41"/>
    </location>
</feature>
<evidence type="ECO:0000256" key="3">
    <source>
        <dbReference type="SAM" id="SignalP"/>
    </source>
</evidence>
<evidence type="ECO:0000313" key="4">
    <source>
        <dbReference type="EMBL" id="MBL7253733.1"/>
    </source>
</evidence>
<dbReference type="PROSITE" id="PS51318">
    <property type="entry name" value="TAT"/>
    <property type="match status" value="1"/>
</dbReference>
<proteinExistence type="inferred from homology"/>
<comment type="caution">
    <text evidence="4">The sequence shown here is derived from an EMBL/GenBank/DDBJ whole genome shotgun (WGS) entry which is preliminary data.</text>
</comment>
<dbReference type="EMBL" id="JAENHO010000002">
    <property type="protein sequence ID" value="MBL7253733.1"/>
    <property type="molecule type" value="Genomic_DNA"/>
</dbReference>
<keyword evidence="5" id="KW-1185">Reference proteome</keyword>
<dbReference type="SUPFAM" id="SSF53056">
    <property type="entry name" value="beta-carbonic anhydrase, cab"/>
    <property type="match status" value="1"/>
</dbReference>
<dbReference type="PANTHER" id="PTHR11002:SF79">
    <property type="entry name" value="CARBONIC ANHYDRASE 2"/>
    <property type="match status" value="1"/>
</dbReference>